<evidence type="ECO:0000256" key="3">
    <source>
        <dbReference type="ARBA" id="ARBA00023125"/>
    </source>
</evidence>
<dbReference type="Gene3D" id="1.10.150.130">
    <property type="match status" value="1"/>
</dbReference>
<evidence type="ECO:0000259" key="6">
    <source>
        <dbReference type="PROSITE" id="PS51898"/>
    </source>
</evidence>
<protein>
    <submittedName>
        <fullName evidence="8">Integrase</fullName>
    </submittedName>
</protein>
<organism evidence="8 9">
    <name type="scientific">Alkalicoccobacillus plakortidis</name>
    <dbReference type="NCBI Taxonomy" id="444060"/>
    <lineage>
        <taxon>Bacteria</taxon>
        <taxon>Bacillati</taxon>
        <taxon>Bacillota</taxon>
        <taxon>Bacilli</taxon>
        <taxon>Bacillales</taxon>
        <taxon>Bacillaceae</taxon>
        <taxon>Alkalicoccobacillus</taxon>
    </lineage>
</organism>
<dbReference type="SUPFAM" id="SSF56349">
    <property type="entry name" value="DNA breaking-rejoining enzymes"/>
    <property type="match status" value="1"/>
</dbReference>
<evidence type="ECO:0000313" key="8">
    <source>
        <dbReference type="EMBL" id="KQL57133.1"/>
    </source>
</evidence>
<dbReference type="GO" id="GO:0003677">
    <property type="term" value="F:DNA binding"/>
    <property type="evidence" value="ECO:0007669"/>
    <property type="project" value="UniProtKB-UniRule"/>
</dbReference>
<evidence type="ECO:0000313" key="9">
    <source>
        <dbReference type="Proteomes" id="UP000051061"/>
    </source>
</evidence>
<name>A0A9D5DUS0_9BACI</name>
<sequence length="403" mass="46819">MKGHFYRRGCTCKKKSCTCGSKWAFVIDIGIDPVTGKRKQKTKSGFPTKKEAEVAAAALIHELEQGIYIEESCQTFSDFAKEWLPIYSKAKDVKPGTIRVRLHEIGKLLPYFGQLKLKDITPKRYQEALNDLKDRGYSDSTREGIHRTGRMIFRKALEYELIKKDPTEFAYLKKDKKTIEQLEEEELPKYLEKEELALFLKTAKEHGLEHDYLVYLVLSYTGIRVGELVALKWKDVDFINHTISITKTYYNPSNNALKYQLGTPKTRKSRRKIIVDEGVIDAFKEHKKVQDEAIKRLGDAYYNQDFIFAKMQRQYGYPIVIKNVRDRMKRLLAIAGLNEDLTPHSLRHTHTSLLAEARVSLEQIMDRLGHTDDQITKNVYLHVTQEMKKEASQKFSELMRSLD</sequence>
<reference evidence="8 9" key="1">
    <citation type="submission" date="2015-09" db="EMBL/GenBank/DDBJ databases">
        <title>Genome sequencing project for genomic taxonomy and phylogenomics of Bacillus-like bacteria.</title>
        <authorList>
            <person name="Liu B."/>
            <person name="Wang J."/>
            <person name="Zhu Y."/>
            <person name="Liu G."/>
            <person name="Chen Q."/>
            <person name="Chen Z."/>
            <person name="Lan J."/>
            <person name="Che J."/>
            <person name="Ge C."/>
            <person name="Shi H."/>
            <person name="Pan Z."/>
            <person name="Liu X."/>
        </authorList>
    </citation>
    <scope>NUCLEOTIDE SEQUENCE [LARGE SCALE GENOMIC DNA]</scope>
    <source>
        <strain evidence="8 9">DSM 19153</strain>
    </source>
</reference>
<dbReference type="InterPro" id="IPR028259">
    <property type="entry name" value="AP2-like_int_N"/>
</dbReference>
<dbReference type="InterPro" id="IPR010998">
    <property type="entry name" value="Integrase_recombinase_N"/>
</dbReference>
<dbReference type="EMBL" id="LJJD01000021">
    <property type="protein sequence ID" value="KQL57133.1"/>
    <property type="molecule type" value="Genomic_DNA"/>
</dbReference>
<dbReference type="InterPro" id="IPR002104">
    <property type="entry name" value="Integrase_catalytic"/>
</dbReference>
<dbReference type="Pfam" id="PF14659">
    <property type="entry name" value="Phage_int_SAM_3"/>
    <property type="match status" value="1"/>
</dbReference>
<dbReference type="InterPro" id="IPR050090">
    <property type="entry name" value="Tyrosine_recombinase_XerCD"/>
</dbReference>
<keyword evidence="2" id="KW-0229">DNA integration</keyword>
<dbReference type="GO" id="GO:0006310">
    <property type="term" value="P:DNA recombination"/>
    <property type="evidence" value="ECO:0007669"/>
    <property type="project" value="UniProtKB-KW"/>
</dbReference>
<keyword evidence="3 5" id="KW-0238">DNA-binding</keyword>
<keyword evidence="9" id="KW-1185">Reference proteome</keyword>
<evidence type="ECO:0000259" key="7">
    <source>
        <dbReference type="PROSITE" id="PS51900"/>
    </source>
</evidence>
<dbReference type="Gene3D" id="1.10.443.10">
    <property type="entry name" value="Intergrase catalytic core"/>
    <property type="match status" value="1"/>
</dbReference>
<proteinExistence type="inferred from homology"/>
<dbReference type="PROSITE" id="PS51900">
    <property type="entry name" value="CB"/>
    <property type="match status" value="1"/>
</dbReference>
<evidence type="ECO:0000256" key="2">
    <source>
        <dbReference type="ARBA" id="ARBA00022908"/>
    </source>
</evidence>
<keyword evidence="4" id="KW-0233">DNA recombination</keyword>
<dbReference type="Pfam" id="PF14657">
    <property type="entry name" value="Arm-DNA-bind_4"/>
    <property type="match status" value="1"/>
</dbReference>
<dbReference type="GO" id="GO:0015074">
    <property type="term" value="P:DNA integration"/>
    <property type="evidence" value="ECO:0007669"/>
    <property type="project" value="UniProtKB-KW"/>
</dbReference>
<feature type="domain" description="Core-binding (CB)" evidence="7">
    <location>
        <begin position="74"/>
        <end position="157"/>
    </location>
</feature>
<feature type="domain" description="Tyr recombinase" evidence="6">
    <location>
        <begin position="186"/>
        <end position="393"/>
    </location>
</feature>
<gene>
    <name evidence="8" type="ORF">AN965_10710</name>
</gene>
<evidence type="ECO:0000256" key="5">
    <source>
        <dbReference type="PROSITE-ProRule" id="PRU01248"/>
    </source>
</evidence>
<accession>A0A9D5DUS0</accession>
<dbReference type="InterPro" id="IPR044068">
    <property type="entry name" value="CB"/>
</dbReference>
<dbReference type="PANTHER" id="PTHR30349">
    <property type="entry name" value="PHAGE INTEGRASE-RELATED"/>
    <property type="match status" value="1"/>
</dbReference>
<dbReference type="Proteomes" id="UP000051061">
    <property type="component" value="Unassembled WGS sequence"/>
</dbReference>
<dbReference type="InterPro" id="IPR013762">
    <property type="entry name" value="Integrase-like_cat_sf"/>
</dbReference>
<dbReference type="Pfam" id="PF00589">
    <property type="entry name" value="Phage_integrase"/>
    <property type="match status" value="1"/>
</dbReference>
<comment type="similarity">
    <text evidence="1">Belongs to the 'phage' integrase family.</text>
</comment>
<dbReference type="CDD" id="cd01189">
    <property type="entry name" value="INT_ICEBs1_C_like"/>
    <property type="match status" value="1"/>
</dbReference>
<dbReference type="PROSITE" id="PS51898">
    <property type="entry name" value="TYR_RECOMBINASE"/>
    <property type="match status" value="1"/>
</dbReference>
<dbReference type="InterPro" id="IPR004107">
    <property type="entry name" value="Integrase_SAM-like_N"/>
</dbReference>
<evidence type="ECO:0000256" key="1">
    <source>
        <dbReference type="ARBA" id="ARBA00008857"/>
    </source>
</evidence>
<evidence type="ECO:0000256" key="4">
    <source>
        <dbReference type="ARBA" id="ARBA00023172"/>
    </source>
</evidence>
<dbReference type="AlphaFoldDB" id="A0A9D5DUS0"/>
<dbReference type="InterPro" id="IPR011010">
    <property type="entry name" value="DNA_brk_join_enz"/>
</dbReference>
<comment type="caution">
    <text evidence="8">The sequence shown here is derived from an EMBL/GenBank/DDBJ whole genome shotgun (WGS) entry which is preliminary data.</text>
</comment>
<dbReference type="PANTHER" id="PTHR30349:SF64">
    <property type="entry name" value="PROPHAGE INTEGRASE INTD-RELATED"/>
    <property type="match status" value="1"/>
</dbReference>